<name>A0ABR0LFD4_9PEZI</name>
<sequence length="481" mass="54439">MIHTEYGKQQQQQGLYQNSVRFLAEPSSSQAQLSPFLWERDGKVWPESRLSRCFEAACVRAQIPRLHIANWRQITVAIVKTKFAGDIGCFEMDDADEDGEEIAPDVRTMTEQRNHRTRTVNRAYANQAPSSSTFANLYDGLIRRGLRASQLWQAWLGVDILFADRKRKDGTLPAASMAKRIAGGIYKPRKPWSPDDLLVAMRRLYDLPEMQWKSLDQKRALATIMMWREQVVVVLPTGGGKSLLFMLPCTLPDAGVTILVVPLLALRGDLLRRVRELGIDHLEWTPGDQRDASLVFVSVEAAGHDSFMEYARGLVHAQRLDRIVVDECHLTITAADYRQSLVGLSQIRSLRTQFVYLTATLPPSMQAEFEERNHLYRPAVVRASVDRPNIHYGVERIAPGHGSLLEQVARDLRQGWVTCSGYDQSDGENALSKTHKQVNHRQVSPGCEGRIDEEVAERQMEELDRIKGVWGAVGPFRDIQD</sequence>
<evidence type="ECO:0000313" key="4">
    <source>
        <dbReference type="Proteomes" id="UP001308179"/>
    </source>
</evidence>
<evidence type="ECO:0000256" key="1">
    <source>
        <dbReference type="ARBA" id="ARBA00005446"/>
    </source>
</evidence>
<dbReference type="PANTHER" id="PTHR13710:SF154">
    <property type="entry name" value="RECQ HELICASE, PUTATIVE (AFU_ORTHOLOGUE AFUA_6G14720)-RELATED"/>
    <property type="match status" value="1"/>
</dbReference>
<comment type="similarity">
    <text evidence="1">Belongs to the helicase family. RecQ subfamily.</text>
</comment>
<proteinExistence type="inferred from homology"/>
<dbReference type="Proteomes" id="UP001308179">
    <property type="component" value="Unassembled WGS sequence"/>
</dbReference>
<reference evidence="3 4" key="1">
    <citation type="submission" date="2023-08" db="EMBL/GenBank/DDBJ databases">
        <title>Black Yeasts Isolated from many extreme environments.</title>
        <authorList>
            <person name="Coleine C."/>
            <person name="Stajich J.E."/>
            <person name="Selbmann L."/>
        </authorList>
    </citation>
    <scope>NUCLEOTIDE SEQUENCE [LARGE SCALE GENOMIC DNA]</scope>
    <source>
        <strain evidence="3 4">CCFEE 5386</strain>
    </source>
</reference>
<dbReference type="Pfam" id="PF00270">
    <property type="entry name" value="DEAD"/>
    <property type="match status" value="1"/>
</dbReference>
<dbReference type="InterPro" id="IPR014001">
    <property type="entry name" value="Helicase_ATP-bd"/>
</dbReference>
<dbReference type="InterPro" id="IPR027417">
    <property type="entry name" value="P-loop_NTPase"/>
</dbReference>
<dbReference type="InterPro" id="IPR011545">
    <property type="entry name" value="DEAD/DEAH_box_helicase_dom"/>
</dbReference>
<keyword evidence="4" id="KW-1185">Reference proteome</keyword>
<dbReference type="SMART" id="SM00487">
    <property type="entry name" value="DEXDc"/>
    <property type="match status" value="1"/>
</dbReference>
<feature type="domain" description="Helicase ATP-binding" evidence="2">
    <location>
        <begin position="222"/>
        <end position="379"/>
    </location>
</feature>
<dbReference type="EMBL" id="JAVRRR010000020">
    <property type="protein sequence ID" value="KAK5147936.1"/>
    <property type="molecule type" value="Genomic_DNA"/>
</dbReference>
<protein>
    <recommendedName>
        <fullName evidence="2">Helicase ATP-binding domain-containing protein</fullName>
    </recommendedName>
</protein>
<dbReference type="SUPFAM" id="SSF52540">
    <property type="entry name" value="P-loop containing nucleoside triphosphate hydrolases"/>
    <property type="match status" value="1"/>
</dbReference>
<dbReference type="PROSITE" id="PS51192">
    <property type="entry name" value="HELICASE_ATP_BIND_1"/>
    <property type="match status" value="1"/>
</dbReference>
<comment type="caution">
    <text evidence="3">The sequence shown here is derived from an EMBL/GenBank/DDBJ whole genome shotgun (WGS) entry which is preliminary data.</text>
</comment>
<accession>A0ABR0LFD4</accession>
<evidence type="ECO:0000313" key="3">
    <source>
        <dbReference type="EMBL" id="KAK5147936.1"/>
    </source>
</evidence>
<gene>
    <name evidence="3" type="ORF">LTR32_000686</name>
</gene>
<evidence type="ECO:0000259" key="2">
    <source>
        <dbReference type="PROSITE" id="PS51192"/>
    </source>
</evidence>
<organism evidence="3 4">
    <name type="scientific">Rachicladosporium monterosium</name>
    <dbReference type="NCBI Taxonomy" id="1507873"/>
    <lineage>
        <taxon>Eukaryota</taxon>
        <taxon>Fungi</taxon>
        <taxon>Dikarya</taxon>
        <taxon>Ascomycota</taxon>
        <taxon>Pezizomycotina</taxon>
        <taxon>Dothideomycetes</taxon>
        <taxon>Dothideomycetidae</taxon>
        <taxon>Cladosporiales</taxon>
        <taxon>Cladosporiaceae</taxon>
        <taxon>Rachicladosporium</taxon>
    </lineage>
</organism>
<dbReference type="PANTHER" id="PTHR13710">
    <property type="entry name" value="DNA HELICASE RECQ FAMILY MEMBER"/>
    <property type="match status" value="1"/>
</dbReference>
<dbReference type="Gene3D" id="3.40.50.300">
    <property type="entry name" value="P-loop containing nucleotide triphosphate hydrolases"/>
    <property type="match status" value="1"/>
</dbReference>